<dbReference type="Pfam" id="PF01535">
    <property type="entry name" value="PPR"/>
    <property type="match status" value="4"/>
</dbReference>
<gene>
    <name evidence="4" type="ORF">F2Q69_00000063</name>
</gene>
<feature type="repeat" description="PPR" evidence="3">
    <location>
        <begin position="782"/>
        <end position="816"/>
    </location>
</feature>
<dbReference type="SUPFAM" id="SSF81901">
    <property type="entry name" value="HCP-like"/>
    <property type="match status" value="1"/>
</dbReference>
<keyword evidence="2" id="KW-0677">Repeat</keyword>
<evidence type="ECO:0000256" key="1">
    <source>
        <dbReference type="ARBA" id="ARBA00007626"/>
    </source>
</evidence>
<feature type="repeat" description="PPR" evidence="3">
    <location>
        <begin position="607"/>
        <end position="641"/>
    </location>
</feature>
<feature type="repeat" description="PPR" evidence="3">
    <location>
        <begin position="466"/>
        <end position="501"/>
    </location>
</feature>
<proteinExistence type="inferred from homology"/>
<comment type="similarity">
    <text evidence="1">Belongs to the PPR family. P subfamily.</text>
</comment>
<protein>
    <recommendedName>
        <fullName evidence="6">Pentacotripeptide-repeat region of PRORP domain-containing protein</fullName>
    </recommendedName>
</protein>
<evidence type="ECO:0008006" key="6">
    <source>
        <dbReference type="Google" id="ProtNLM"/>
    </source>
</evidence>
<feature type="repeat" description="PPR" evidence="3">
    <location>
        <begin position="537"/>
        <end position="571"/>
    </location>
</feature>
<dbReference type="Pfam" id="PF12854">
    <property type="entry name" value="PPR_1"/>
    <property type="match status" value="1"/>
</dbReference>
<dbReference type="Pfam" id="PF13041">
    <property type="entry name" value="PPR_2"/>
    <property type="match status" value="5"/>
</dbReference>
<dbReference type="Proteomes" id="UP000712600">
    <property type="component" value="Unassembled WGS sequence"/>
</dbReference>
<feature type="repeat" description="PPR" evidence="3">
    <location>
        <begin position="817"/>
        <end position="851"/>
    </location>
</feature>
<feature type="repeat" description="PPR" evidence="3">
    <location>
        <begin position="892"/>
        <end position="926"/>
    </location>
</feature>
<dbReference type="PROSITE" id="PS51375">
    <property type="entry name" value="PPR"/>
    <property type="match status" value="15"/>
</dbReference>
<feature type="repeat" description="PPR" evidence="3">
    <location>
        <begin position="398"/>
        <end position="432"/>
    </location>
</feature>
<feature type="repeat" description="PPR" evidence="3">
    <location>
        <begin position="747"/>
        <end position="781"/>
    </location>
</feature>
<accession>A0A8S9NX70</accession>
<feature type="repeat" description="PPR" evidence="3">
    <location>
        <begin position="642"/>
        <end position="676"/>
    </location>
</feature>
<reference evidence="4" key="1">
    <citation type="submission" date="2019-12" db="EMBL/GenBank/DDBJ databases">
        <title>Genome sequencing and annotation of Brassica cretica.</title>
        <authorList>
            <person name="Studholme D.J."/>
            <person name="Sarris P."/>
        </authorList>
    </citation>
    <scope>NUCLEOTIDE SEQUENCE</scope>
    <source>
        <strain evidence="4">PFS-109/04</strain>
        <tissue evidence="4">Leaf</tissue>
    </source>
</reference>
<feature type="repeat" description="PPR" evidence="3">
    <location>
        <begin position="927"/>
        <end position="961"/>
    </location>
</feature>
<evidence type="ECO:0000313" key="4">
    <source>
        <dbReference type="EMBL" id="KAF3505972.1"/>
    </source>
</evidence>
<name>A0A8S9NX70_BRACR</name>
<evidence type="ECO:0000256" key="2">
    <source>
        <dbReference type="ARBA" id="ARBA00022737"/>
    </source>
</evidence>
<feature type="repeat" description="PPR" evidence="3">
    <location>
        <begin position="852"/>
        <end position="882"/>
    </location>
</feature>
<dbReference type="InterPro" id="IPR002885">
    <property type="entry name" value="PPR_rpt"/>
</dbReference>
<feature type="repeat" description="PPR" evidence="3">
    <location>
        <begin position="572"/>
        <end position="606"/>
    </location>
</feature>
<organism evidence="4 5">
    <name type="scientific">Brassica cretica</name>
    <name type="common">Mustard</name>
    <dbReference type="NCBI Taxonomy" id="69181"/>
    <lineage>
        <taxon>Eukaryota</taxon>
        <taxon>Viridiplantae</taxon>
        <taxon>Streptophyta</taxon>
        <taxon>Embryophyta</taxon>
        <taxon>Tracheophyta</taxon>
        <taxon>Spermatophyta</taxon>
        <taxon>Magnoliopsida</taxon>
        <taxon>eudicotyledons</taxon>
        <taxon>Gunneridae</taxon>
        <taxon>Pentapetalae</taxon>
        <taxon>rosids</taxon>
        <taxon>malvids</taxon>
        <taxon>Brassicales</taxon>
        <taxon>Brassicaceae</taxon>
        <taxon>Brassiceae</taxon>
        <taxon>Brassica</taxon>
    </lineage>
</organism>
<feature type="repeat" description="PPR" evidence="3">
    <location>
        <begin position="677"/>
        <end position="711"/>
    </location>
</feature>
<feature type="repeat" description="PPR" evidence="3">
    <location>
        <begin position="502"/>
        <end position="536"/>
    </location>
</feature>
<sequence length="965" mass="108571">MPSVWGKRTHLLWKADRWLPDKYEEPGFTCLSLGLSVSRRGFSNEHITVYGNSDIFSEDLEHEYFLRPECDYILRFSKEEAHQINYMMLVDAVLMASHDDDHVSPLVIITKLAQDTEMICRVLASLTSRGFPVLFALPEAPQSNFGITVSSNVVLGPERIPVLLCSHLFDLLDHLEHEEEDEDPSGTDSPLSVDAVLPGAAFLSCRCQNVSFARRARALVFNSPLSLSRPEEMVAHRLLPSRILLCSRVKTTPHTRLKPLKTLSTSPESETTPSSSDPYLVDKLCFSLNQANNNNNSATAASLLNHLIRLNPLSVVEVLYRCRDDLTLAQRFIQQLSLHLPNFKHTSFSLSAIIHILVRSGRLSDAQSCLLRMIRRSGVSRAEVVSSLVSTYSNCASNDSVFDLLIRTYVQARKLREAHEAFTLLRSKGYTVSIDACNALIGSLVRLGWVELAWGVYHDISPSGINVYTLNIMVNALCKDGQMDKVGDFLSQVQEKMGVYPDIVTYNTLISAYSSKGFMEEAFELMDAMPSKGFSPGVYTYNTVINGLCKHRRYERAKEVFAEMLESGLSPDSTTYRSLLMEACKKGDAVEVEEIFSDMRCRDVVPDLVCFSSVMSLFARSGDLDKALVYFDFVKDAGLVPDNVIYTVLIQGYCKKGMISEAMDLRNEMLRRGCCMDVVAYNTILHGLCKRKMLGDADKLFREMTERGLFPDSYTLTILIDGHCKLGNLQNAMELFKKMKEKRIRLDVVTYNTLLDGFGKVGDIDTAKEIWTDMVSREILPTPVSYSIMVNALCSKGHLPEAFRVWDEMISKDVKPTVMICNSMIKGYCRSGNASDGESFLDKLVSEGFVPDIITYNTLIYGYVREENMSRAFGLVKKMEEEKQGGGLLVPDVFTYNSILHGFCRQNQMKEAEAVLRKMIERGVNPDKSTYTALINGFVSQDNLTEAFRFHDEMLQRGFSPDDQF</sequence>
<evidence type="ECO:0000256" key="3">
    <source>
        <dbReference type="PROSITE-ProRule" id="PRU00708"/>
    </source>
</evidence>
<dbReference type="Gene3D" id="1.25.40.10">
    <property type="entry name" value="Tetratricopeptide repeat domain"/>
    <property type="match status" value="6"/>
</dbReference>
<dbReference type="InterPro" id="IPR050872">
    <property type="entry name" value="PPR_P_subfamily"/>
</dbReference>
<feature type="repeat" description="PPR" evidence="3">
    <location>
        <begin position="712"/>
        <end position="746"/>
    </location>
</feature>
<dbReference type="InterPro" id="IPR011990">
    <property type="entry name" value="TPR-like_helical_dom_sf"/>
</dbReference>
<dbReference type="PANTHER" id="PTHR46128:SF89">
    <property type="entry name" value="PENTACOTRIPEPTIDE-REPEAT REGION OF PRORP DOMAIN-CONTAINING PROTEIN"/>
    <property type="match status" value="1"/>
</dbReference>
<dbReference type="PANTHER" id="PTHR46128">
    <property type="entry name" value="MITOCHONDRIAL GROUP I INTRON SPLICING FACTOR CCM1"/>
    <property type="match status" value="1"/>
</dbReference>
<evidence type="ECO:0000313" key="5">
    <source>
        <dbReference type="Proteomes" id="UP000712600"/>
    </source>
</evidence>
<dbReference type="EMBL" id="QGKX02001521">
    <property type="protein sequence ID" value="KAF3505972.1"/>
    <property type="molecule type" value="Genomic_DNA"/>
</dbReference>
<dbReference type="NCBIfam" id="TIGR00756">
    <property type="entry name" value="PPR"/>
    <property type="match status" value="14"/>
</dbReference>
<comment type="caution">
    <text evidence="4">The sequence shown here is derived from an EMBL/GenBank/DDBJ whole genome shotgun (WGS) entry which is preliminary data.</text>
</comment>
<dbReference type="AlphaFoldDB" id="A0A8S9NX70"/>